<dbReference type="EMBL" id="BJNN01000062">
    <property type="protein sequence ID" value="GEC63141.1"/>
    <property type="molecule type" value="Genomic_DNA"/>
</dbReference>
<dbReference type="Proteomes" id="UP000319478">
    <property type="component" value="Unassembled WGS sequence"/>
</dbReference>
<feature type="compositionally biased region" description="Basic residues" evidence="1">
    <location>
        <begin position="1"/>
        <end position="11"/>
    </location>
</feature>
<sequence length="192" mass="21423">MTVRAPSRRRQAAAPPAEQADLFAPPPPSRETPAGTAQCDTTHPDTAQSVTPLSTTLPDVAEDLWARLSRSRFRTRFHLDTRDQAYLHRQGLHNVCEHAAEFIATRLAPAHPHKDGRQTPWRGHPVFVAQHATGTCCRGCIEKWHGFAKGRALEQAQCDYILAVIRGWLLREDPDSTACRQLSAPTARQRKP</sequence>
<evidence type="ECO:0008006" key="4">
    <source>
        <dbReference type="Google" id="ProtNLM"/>
    </source>
</evidence>
<dbReference type="RefSeq" id="WP_003617825.1">
    <property type="nucleotide sequence ID" value="NZ_BJNN01000062.1"/>
</dbReference>
<evidence type="ECO:0000313" key="3">
    <source>
        <dbReference type="Proteomes" id="UP000319478"/>
    </source>
</evidence>
<gene>
    <name evidence="2" type="ORF">GHA01_09900</name>
</gene>
<proteinExistence type="predicted"/>
<evidence type="ECO:0000313" key="2">
    <source>
        <dbReference type="EMBL" id="GEC63141.1"/>
    </source>
</evidence>
<comment type="caution">
    <text evidence="2">The sequence shown here is derived from an EMBL/GenBank/DDBJ whole genome shotgun (WGS) entry which is preliminary data.</text>
</comment>
<dbReference type="Pfam" id="PF13811">
    <property type="entry name" value="DUF4186"/>
    <property type="match status" value="1"/>
</dbReference>
<feature type="region of interest" description="Disordered" evidence="1">
    <location>
        <begin position="1"/>
        <end position="52"/>
    </location>
</feature>
<keyword evidence="3" id="KW-1185">Reference proteome</keyword>
<protein>
    <recommendedName>
        <fullName evidence="4">DUF4186 domain-containing protein</fullName>
    </recommendedName>
</protein>
<dbReference type="InterPro" id="IPR020378">
    <property type="entry name" value="DUF4186"/>
</dbReference>
<accession>A0ABQ0SD53</accession>
<name>A0ABQ0SD53_NOVHA</name>
<evidence type="ECO:0000256" key="1">
    <source>
        <dbReference type="SAM" id="MobiDB-lite"/>
    </source>
</evidence>
<organism evidence="2 3">
    <name type="scientific">Novacetimonas hansenii</name>
    <name type="common">Komagataeibacter hansenii</name>
    <dbReference type="NCBI Taxonomy" id="436"/>
    <lineage>
        <taxon>Bacteria</taxon>
        <taxon>Pseudomonadati</taxon>
        <taxon>Pseudomonadota</taxon>
        <taxon>Alphaproteobacteria</taxon>
        <taxon>Acetobacterales</taxon>
        <taxon>Acetobacteraceae</taxon>
        <taxon>Novacetimonas</taxon>
    </lineage>
</organism>
<reference evidence="2 3" key="1">
    <citation type="submission" date="2019-06" db="EMBL/GenBank/DDBJ databases">
        <title>Whole genome shotgun sequence of Komagataeibacter hansenii NBRC 14820.</title>
        <authorList>
            <person name="Hosoyama A."/>
            <person name="Uohara A."/>
            <person name="Ohji S."/>
            <person name="Ichikawa N."/>
        </authorList>
    </citation>
    <scope>NUCLEOTIDE SEQUENCE [LARGE SCALE GENOMIC DNA]</scope>
    <source>
        <strain evidence="2 3">NBRC 14820</strain>
    </source>
</reference>
<feature type="compositionally biased region" description="Polar residues" evidence="1">
    <location>
        <begin position="38"/>
        <end position="52"/>
    </location>
</feature>